<name>K0Z4A6_9CORY</name>
<keyword evidence="1" id="KW-0067">ATP-binding</keyword>
<dbReference type="OrthoDB" id="5295223at2"/>
<dbReference type="GO" id="GO:0006450">
    <property type="term" value="P:regulation of translational fidelity"/>
    <property type="evidence" value="ECO:0007669"/>
    <property type="project" value="InterPro"/>
</dbReference>
<organism evidence="3 4">
    <name type="scientific">Corynebacterium otitidis ATCC 51513</name>
    <dbReference type="NCBI Taxonomy" id="883169"/>
    <lineage>
        <taxon>Bacteria</taxon>
        <taxon>Bacillati</taxon>
        <taxon>Actinomycetota</taxon>
        <taxon>Actinomycetes</taxon>
        <taxon>Mycobacteriales</taxon>
        <taxon>Corynebacteriaceae</taxon>
        <taxon>Corynebacterium</taxon>
    </lineage>
</organism>
<dbReference type="NCBIfam" id="TIGR00135">
    <property type="entry name" value="gatC"/>
    <property type="match status" value="1"/>
</dbReference>
<dbReference type="STRING" id="29321.AAV33_01295"/>
<dbReference type="PANTHER" id="PTHR15004:SF0">
    <property type="entry name" value="GLUTAMYL-TRNA(GLN) AMIDOTRANSFERASE SUBUNIT C, MITOCHONDRIAL"/>
    <property type="match status" value="1"/>
</dbReference>
<reference evidence="3 4" key="1">
    <citation type="submission" date="2012-08" db="EMBL/GenBank/DDBJ databases">
        <title>The Genome Sequence of Turicella otitidis ATCC 51513.</title>
        <authorList>
            <consortium name="The Broad Institute Genome Sequencing Platform"/>
            <person name="Earl A."/>
            <person name="Ward D."/>
            <person name="Feldgarden M."/>
            <person name="Gevers D."/>
            <person name="Huys G."/>
            <person name="Walker B."/>
            <person name="Young S.K."/>
            <person name="Zeng Q."/>
            <person name="Gargeya S."/>
            <person name="Fitzgerald M."/>
            <person name="Haas B."/>
            <person name="Abouelleil A."/>
            <person name="Alvarado L."/>
            <person name="Arachchi H.M."/>
            <person name="Berlin A.M."/>
            <person name="Chapman S.B."/>
            <person name="Goldberg J."/>
            <person name="Griggs A."/>
            <person name="Gujja S."/>
            <person name="Hansen M."/>
            <person name="Howarth C."/>
            <person name="Imamovic A."/>
            <person name="Larimer J."/>
            <person name="McCowen C."/>
            <person name="Montmayeur A."/>
            <person name="Murphy C."/>
            <person name="Neiman D."/>
            <person name="Pearson M."/>
            <person name="Priest M."/>
            <person name="Roberts A."/>
            <person name="Saif S."/>
            <person name="Shea T."/>
            <person name="Sisk P."/>
            <person name="Sykes S."/>
            <person name="Wortman J."/>
            <person name="Nusbaum C."/>
            <person name="Birren B."/>
        </authorList>
    </citation>
    <scope>NUCLEOTIDE SEQUENCE [LARGE SCALE GENOMIC DNA]</scope>
    <source>
        <strain evidence="3 4">ATCC 51513</strain>
    </source>
</reference>
<dbReference type="GO" id="GO:0050566">
    <property type="term" value="F:asparaginyl-tRNA synthase (glutamine-hydrolyzing) activity"/>
    <property type="evidence" value="ECO:0007669"/>
    <property type="project" value="RHEA"/>
</dbReference>
<keyword evidence="1" id="KW-0648">Protein biosynthesis</keyword>
<evidence type="ECO:0000313" key="3">
    <source>
        <dbReference type="EMBL" id="EJZ82205.1"/>
    </source>
</evidence>
<dbReference type="InterPro" id="IPR036113">
    <property type="entry name" value="Asp/Glu-ADT_sf_sub_c"/>
</dbReference>
<gene>
    <name evidence="1" type="primary">gatC</name>
    <name evidence="3" type="ORF">HMPREF9719_00878</name>
</gene>
<dbReference type="GO" id="GO:0006412">
    <property type="term" value="P:translation"/>
    <property type="evidence" value="ECO:0007669"/>
    <property type="project" value="UniProtKB-UniRule"/>
</dbReference>
<evidence type="ECO:0000256" key="1">
    <source>
        <dbReference type="HAMAP-Rule" id="MF_00122"/>
    </source>
</evidence>
<dbReference type="GO" id="GO:0070681">
    <property type="term" value="P:glutaminyl-tRNAGln biosynthesis via transamidation"/>
    <property type="evidence" value="ECO:0007669"/>
    <property type="project" value="TreeGrafter"/>
</dbReference>
<comment type="function">
    <text evidence="1">Allows the formation of correctly charged Asn-tRNA(Asn) or Gln-tRNA(Gln) through the transamidation of misacylated Asp-tRNA(Asn) or Glu-tRNA(Gln) in organisms which lack either or both of asparaginyl-tRNA or glutaminyl-tRNA synthetases. The reaction takes place in the presence of glutamine and ATP through an activated phospho-Asp-tRNA(Asn) or phospho-Glu-tRNA(Gln).</text>
</comment>
<evidence type="ECO:0000256" key="2">
    <source>
        <dbReference type="SAM" id="MobiDB-lite"/>
    </source>
</evidence>
<evidence type="ECO:0000313" key="4">
    <source>
        <dbReference type="Proteomes" id="UP000006078"/>
    </source>
</evidence>
<feature type="region of interest" description="Disordered" evidence="2">
    <location>
        <begin position="43"/>
        <end position="98"/>
    </location>
</feature>
<comment type="subunit">
    <text evidence="1">Heterotrimer of A, B and C subunits.</text>
</comment>
<dbReference type="GO" id="GO:0050567">
    <property type="term" value="F:glutaminyl-tRNA synthase (glutamine-hydrolyzing) activity"/>
    <property type="evidence" value="ECO:0007669"/>
    <property type="project" value="UniProtKB-UniRule"/>
</dbReference>
<dbReference type="HOGENOM" id="CLU_105899_1_0_11"/>
<dbReference type="eggNOG" id="COG0721">
    <property type="taxonomic scope" value="Bacteria"/>
</dbReference>
<comment type="caution">
    <text evidence="3">The sequence shown here is derived from an EMBL/GenBank/DDBJ whole genome shotgun (WGS) entry which is preliminary data.</text>
</comment>
<proteinExistence type="inferred from homology"/>
<dbReference type="GO" id="GO:0005524">
    <property type="term" value="F:ATP binding"/>
    <property type="evidence" value="ECO:0007669"/>
    <property type="project" value="UniProtKB-KW"/>
</dbReference>
<comment type="similarity">
    <text evidence="1">Belongs to the GatC family.</text>
</comment>
<dbReference type="GO" id="GO:0016740">
    <property type="term" value="F:transferase activity"/>
    <property type="evidence" value="ECO:0007669"/>
    <property type="project" value="UniProtKB-KW"/>
</dbReference>
<keyword evidence="1" id="KW-0436">Ligase</keyword>
<dbReference type="EMBL" id="AHAE01000039">
    <property type="protein sequence ID" value="EJZ82205.1"/>
    <property type="molecule type" value="Genomic_DNA"/>
</dbReference>
<sequence>MADISREEVAHLAELARLDLSEEELAHLSSQIDGIVENVSGVRAVDTEGVEPMSHPHASEGATRNDEVGEPDQSLSQDEALDQAPDARDERFGVPRIQ</sequence>
<accession>K0Z4A6</accession>
<dbReference type="AlphaFoldDB" id="K0Z4A6"/>
<dbReference type="Pfam" id="PF02686">
    <property type="entry name" value="GatC"/>
    <property type="match status" value="1"/>
</dbReference>
<protein>
    <recommendedName>
        <fullName evidence="1">Aspartyl/glutamyl-tRNA(Asn/Gln) amidotransferase subunit C</fullName>
        <shortName evidence="1">Asp/Glu-ADT subunit C</shortName>
        <ecNumber evidence="1">6.3.5.-</ecNumber>
    </recommendedName>
</protein>
<dbReference type="Proteomes" id="UP000006078">
    <property type="component" value="Unassembled WGS sequence"/>
</dbReference>
<feature type="compositionally biased region" description="Basic and acidic residues" evidence="2">
    <location>
        <begin position="85"/>
        <end position="98"/>
    </location>
</feature>
<dbReference type="HAMAP" id="MF_00122">
    <property type="entry name" value="GatC"/>
    <property type="match status" value="1"/>
</dbReference>
<dbReference type="EC" id="6.3.5.-" evidence="1"/>
<dbReference type="RefSeq" id="WP_004600768.1">
    <property type="nucleotide sequence ID" value="NZ_HF541866.1"/>
</dbReference>
<dbReference type="InterPro" id="IPR003837">
    <property type="entry name" value="GatC"/>
</dbReference>
<keyword evidence="4" id="KW-1185">Reference proteome</keyword>
<dbReference type="SUPFAM" id="SSF141000">
    <property type="entry name" value="Glu-tRNAGln amidotransferase C subunit"/>
    <property type="match status" value="1"/>
</dbReference>
<dbReference type="PANTHER" id="PTHR15004">
    <property type="entry name" value="GLUTAMYL-TRNA(GLN) AMIDOTRANSFERASE SUBUNIT C, MITOCHONDRIAL"/>
    <property type="match status" value="1"/>
</dbReference>
<keyword evidence="1" id="KW-0547">Nucleotide-binding</keyword>
<comment type="catalytic activity">
    <reaction evidence="1">
        <text>L-glutamyl-tRNA(Gln) + L-glutamine + ATP + H2O = L-glutaminyl-tRNA(Gln) + L-glutamate + ADP + phosphate + H(+)</text>
        <dbReference type="Rhea" id="RHEA:17521"/>
        <dbReference type="Rhea" id="RHEA-COMP:9681"/>
        <dbReference type="Rhea" id="RHEA-COMP:9684"/>
        <dbReference type="ChEBI" id="CHEBI:15377"/>
        <dbReference type="ChEBI" id="CHEBI:15378"/>
        <dbReference type="ChEBI" id="CHEBI:29985"/>
        <dbReference type="ChEBI" id="CHEBI:30616"/>
        <dbReference type="ChEBI" id="CHEBI:43474"/>
        <dbReference type="ChEBI" id="CHEBI:58359"/>
        <dbReference type="ChEBI" id="CHEBI:78520"/>
        <dbReference type="ChEBI" id="CHEBI:78521"/>
        <dbReference type="ChEBI" id="CHEBI:456216"/>
    </reaction>
</comment>
<comment type="catalytic activity">
    <reaction evidence="1">
        <text>L-aspartyl-tRNA(Asn) + L-glutamine + ATP + H2O = L-asparaginyl-tRNA(Asn) + L-glutamate + ADP + phosphate + 2 H(+)</text>
        <dbReference type="Rhea" id="RHEA:14513"/>
        <dbReference type="Rhea" id="RHEA-COMP:9674"/>
        <dbReference type="Rhea" id="RHEA-COMP:9677"/>
        <dbReference type="ChEBI" id="CHEBI:15377"/>
        <dbReference type="ChEBI" id="CHEBI:15378"/>
        <dbReference type="ChEBI" id="CHEBI:29985"/>
        <dbReference type="ChEBI" id="CHEBI:30616"/>
        <dbReference type="ChEBI" id="CHEBI:43474"/>
        <dbReference type="ChEBI" id="CHEBI:58359"/>
        <dbReference type="ChEBI" id="CHEBI:78515"/>
        <dbReference type="ChEBI" id="CHEBI:78516"/>
        <dbReference type="ChEBI" id="CHEBI:456216"/>
    </reaction>
</comment>
<dbReference type="PATRIC" id="fig|883169.3.peg.844"/>
<keyword evidence="3" id="KW-0808">Transferase</keyword>
<dbReference type="Gene3D" id="1.10.20.60">
    <property type="entry name" value="Glu-tRNAGln amidotransferase C subunit, N-terminal domain"/>
    <property type="match status" value="1"/>
</dbReference>